<evidence type="ECO:0008006" key="4">
    <source>
        <dbReference type="Google" id="ProtNLM"/>
    </source>
</evidence>
<evidence type="ECO:0000313" key="2">
    <source>
        <dbReference type="EMBL" id="MCX2801998.1"/>
    </source>
</evidence>
<keyword evidence="1" id="KW-0732">Signal</keyword>
<dbReference type="EMBL" id="JAPHQB010000012">
    <property type="protein sequence ID" value="MCX2801998.1"/>
    <property type="molecule type" value="Genomic_DNA"/>
</dbReference>
<dbReference type="Proteomes" id="UP001209730">
    <property type="component" value="Unassembled WGS sequence"/>
</dbReference>
<feature type="chain" id="PRO_5044230568" description="DUF1254 domain-containing protein" evidence="1">
    <location>
        <begin position="26"/>
        <end position="192"/>
    </location>
</feature>
<accession>A0AB35HY64</accession>
<dbReference type="RefSeq" id="WP_266066094.1">
    <property type="nucleotide sequence ID" value="NZ_JAPHQB010000012.1"/>
</dbReference>
<proteinExistence type="predicted"/>
<evidence type="ECO:0000313" key="3">
    <source>
        <dbReference type="Proteomes" id="UP001209730"/>
    </source>
</evidence>
<evidence type="ECO:0000256" key="1">
    <source>
        <dbReference type="SAM" id="SignalP"/>
    </source>
</evidence>
<organism evidence="2 3">
    <name type="scientific">Microbulbifer thermotolerans</name>
    <dbReference type="NCBI Taxonomy" id="252514"/>
    <lineage>
        <taxon>Bacteria</taxon>
        <taxon>Pseudomonadati</taxon>
        <taxon>Pseudomonadota</taxon>
        <taxon>Gammaproteobacteria</taxon>
        <taxon>Cellvibrionales</taxon>
        <taxon>Microbulbiferaceae</taxon>
        <taxon>Microbulbifer</taxon>
    </lineage>
</organism>
<gene>
    <name evidence="2" type="ORF">OQJ68_09385</name>
</gene>
<name>A0AB35HY64_MICTH</name>
<comment type="caution">
    <text evidence="2">The sequence shown here is derived from an EMBL/GenBank/DDBJ whole genome shotgun (WGS) entry which is preliminary data.</text>
</comment>
<feature type="signal peptide" evidence="1">
    <location>
        <begin position="1"/>
        <end position="25"/>
    </location>
</feature>
<protein>
    <recommendedName>
        <fullName evidence="4">DUF1254 domain-containing protein</fullName>
    </recommendedName>
</protein>
<reference evidence="2" key="1">
    <citation type="submission" date="2022-11" db="EMBL/GenBank/DDBJ databases">
        <title>Chitin-degrading and fungicidal potential of chitinolytic bacterial strains from marine environment of the Pacific Ocean regions.</title>
        <authorList>
            <person name="Pentekhina I."/>
            <person name="Nedashkovskaya O."/>
            <person name="Seitkalieva A."/>
            <person name="Podvolotskaya A."/>
            <person name="Tekutyeva L."/>
            <person name="Balabanova L."/>
        </authorList>
    </citation>
    <scope>NUCLEOTIDE SEQUENCE</scope>
    <source>
        <strain evidence="2">KMM 6838</strain>
    </source>
</reference>
<dbReference type="AlphaFoldDB" id="A0AB35HY64"/>
<sequence>MTRFLSDLKSWIAVITALCSSLAIAANSLPGRFVESEKLLAIKHSFDELPEEYRKAIGMVLNKEYPGVEEARIANIGMPVSIPDHDQLELPYIQHYFTALYDDVSVVVLKVPDEEISLFEGGPYGKVIQARDMWDYLVFFIDPRLKKDKEVNLCGTRLDGKNFVIDSVQVLRQGLQNIPSEELEESICQYKG</sequence>